<dbReference type="GO" id="GO:0005851">
    <property type="term" value="C:eukaryotic translation initiation factor 2B complex"/>
    <property type="evidence" value="ECO:0007669"/>
    <property type="project" value="TreeGrafter"/>
</dbReference>
<dbReference type="Proteomes" id="UP000008021">
    <property type="component" value="Chromosome 11"/>
</dbReference>
<evidence type="ECO:0000313" key="3">
    <source>
        <dbReference type="EnsemblPlants" id="OMERI11G16220.1"/>
    </source>
</evidence>
<evidence type="ECO:0000256" key="2">
    <source>
        <dbReference type="SAM" id="MobiDB-lite"/>
    </source>
</evidence>
<dbReference type="GO" id="GO:0003743">
    <property type="term" value="F:translation initiation factor activity"/>
    <property type="evidence" value="ECO:0007669"/>
    <property type="project" value="TreeGrafter"/>
</dbReference>
<dbReference type="Gene3D" id="3.40.50.10470">
    <property type="entry name" value="Translation initiation factor eif-2b, domain 2"/>
    <property type="match status" value="1"/>
</dbReference>
<evidence type="ECO:0000256" key="1">
    <source>
        <dbReference type="ARBA" id="ARBA00007251"/>
    </source>
</evidence>
<reference evidence="3" key="1">
    <citation type="submission" date="2015-04" db="UniProtKB">
        <authorList>
            <consortium name="EnsemblPlants"/>
        </authorList>
    </citation>
    <scope>IDENTIFICATION</scope>
</reference>
<protein>
    <submittedName>
        <fullName evidence="3">Uncharacterized protein</fullName>
    </submittedName>
</protein>
<keyword evidence="4" id="KW-1185">Reference proteome</keyword>
<dbReference type="HOGENOM" id="CLU_178828_0_0_1"/>
<dbReference type="AlphaFoldDB" id="A0A0E0F7M5"/>
<evidence type="ECO:0000313" key="4">
    <source>
        <dbReference type="Proteomes" id="UP000008021"/>
    </source>
</evidence>
<dbReference type="PANTHER" id="PTHR45860">
    <property type="entry name" value="TRANSLATION INITIATION FACTOR EIF-2B SUBUNIT ALPHA"/>
    <property type="match status" value="1"/>
</dbReference>
<dbReference type="eggNOG" id="KOG1466">
    <property type="taxonomic scope" value="Eukaryota"/>
</dbReference>
<dbReference type="PANTHER" id="PTHR45860:SF1">
    <property type="entry name" value="TRANSLATION INITIATION FACTOR EIF-2B SUBUNIT ALPHA"/>
    <property type="match status" value="1"/>
</dbReference>
<proteinExistence type="inferred from homology"/>
<reference evidence="3" key="2">
    <citation type="submission" date="2018-05" db="EMBL/GenBank/DDBJ databases">
        <title>OmerRS3 (Oryza meridionalis Reference Sequence Version 3).</title>
        <authorList>
            <person name="Zhang J."/>
            <person name="Kudrna D."/>
            <person name="Lee S."/>
            <person name="Talag J."/>
            <person name="Welchert J."/>
            <person name="Wing R.A."/>
        </authorList>
    </citation>
    <scope>NUCLEOTIDE SEQUENCE [LARGE SCALE GENOMIC DNA]</scope>
    <source>
        <strain evidence="3">cv. OR44</strain>
    </source>
</reference>
<feature type="compositionally biased region" description="Basic and acidic residues" evidence="2">
    <location>
        <begin position="20"/>
        <end position="33"/>
    </location>
</feature>
<accession>A0A0E0F7M5</accession>
<dbReference type="GO" id="GO:0005085">
    <property type="term" value="F:guanyl-nucleotide exchange factor activity"/>
    <property type="evidence" value="ECO:0007669"/>
    <property type="project" value="TreeGrafter"/>
</dbReference>
<sequence>MGKPEWQPKATKFARLHTLGQKDVKQQGDDRTADLGGAPVTPSVDVEAPARDYEPPEHLVLLVTDLGVLQPLARCLLSSLMSQNSGTYKVVFDKVSEVYSEFS</sequence>
<dbReference type="InterPro" id="IPR051501">
    <property type="entry name" value="eIF2B_alpha/beta/delta"/>
</dbReference>
<comment type="similarity">
    <text evidence="1">Belongs to the eIF-2B alpha/beta/delta subunits family.</text>
</comment>
<organism evidence="3">
    <name type="scientific">Oryza meridionalis</name>
    <dbReference type="NCBI Taxonomy" id="40149"/>
    <lineage>
        <taxon>Eukaryota</taxon>
        <taxon>Viridiplantae</taxon>
        <taxon>Streptophyta</taxon>
        <taxon>Embryophyta</taxon>
        <taxon>Tracheophyta</taxon>
        <taxon>Spermatophyta</taxon>
        <taxon>Magnoliopsida</taxon>
        <taxon>Liliopsida</taxon>
        <taxon>Poales</taxon>
        <taxon>Poaceae</taxon>
        <taxon>BOP clade</taxon>
        <taxon>Oryzoideae</taxon>
        <taxon>Oryzeae</taxon>
        <taxon>Oryzinae</taxon>
        <taxon>Oryza</taxon>
    </lineage>
</organism>
<feature type="region of interest" description="Disordered" evidence="2">
    <location>
        <begin position="17"/>
        <end position="45"/>
    </location>
</feature>
<dbReference type="Gramene" id="OMERI11G16220.1">
    <property type="protein sequence ID" value="OMERI11G16220.1"/>
    <property type="gene ID" value="OMERI11G16220"/>
</dbReference>
<name>A0A0E0F7M5_9ORYZ</name>
<dbReference type="STRING" id="40149.A0A0E0F7M5"/>
<dbReference type="InterPro" id="IPR042529">
    <property type="entry name" value="IF_2B-like_C"/>
</dbReference>
<dbReference type="EnsemblPlants" id="OMERI11G16220.1">
    <property type="protein sequence ID" value="OMERI11G16220.1"/>
    <property type="gene ID" value="OMERI11G16220"/>
</dbReference>